<proteinExistence type="evidence at transcript level"/>
<name>U5ER72_9DIPT</name>
<dbReference type="GO" id="GO:0071897">
    <property type="term" value="P:DNA biosynthetic process"/>
    <property type="evidence" value="ECO:0007669"/>
    <property type="project" value="UniProtKB-ARBA"/>
</dbReference>
<dbReference type="PANTHER" id="PTHR21301:SF10">
    <property type="entry name" value="REVERSE TRANSCRIPTASE DOMAIN-CONTAINING PROTEIN"/>
    <property type="match status" value="1"/>
</dbReference>
<dbReference type="PROSITE" id="PS50164">
    <property type="entry name" value="GIY_YIG"/>
    <property type="match status" value="1"/>
</dbReference>
<sequence>YVKLTQVCMENSYFTFRNKYYFQEFGTPMGNSISPFIANIFMSFFEVYKIDPHLMPKLWLRYVDDVFAIIKRSKLNDFLIHINSICSTIKFTIEEETPSGLNFLDLRIYRKNNKLNYDIFRKPTSTGRFITRDSFHPEEHKRAAFNSMFTRLFQVPLDEDSFEREKSYIYDLAKINGFDNKFADKIYKKFEMKNKISLATTLRDIEVNDTKRISVPFFPTISNKLGNVFKKFKLKLVTRSTNKLTNNLVYLKDKIDTSKKSGIYKIKCSFCDFYYIGQTQRCIEDRFKEHERHTRLMQSDKSNVALHYNLCHAKNSLSSTQLSLIKCESNKNKLDVLESLFISKADKLMNKEDGPMKSSLFQLI</sequence>
<dbReference type="InterPro" id="IPR035901">
    <property type="entry name" value="GIY-YIG_endonuc_sf"/>
</dbReference>
<dbReference type="InterPro" id="IPR058912">
    <property type="entry name" value="HTH_animal"/>
</dbReference>
<evidence type="ECO:0000259" key="1">
    <source>
        <dbReference type="PROSITE" id="PS50164"/>
    </source>
</evidence>
<organism evidence="3">
    <name type="scientific">Corethrella appendiculata</name>
    <dbReference type="NCBI Taxonomy" id="1370023"/>
    <lineage>
        <taxon>Eukaryota</taxon>
        <taxon>Metazoa</taxon>
        <taxon>Ecdysozoa</taxon>
        <taxon>Arthropoda</taxon>
        <taxon>Hexapoda</taxon>
        <taxon>Insecta</taxon>
        <taxon>Pterygota</taxon>
        <taxon>Neoptera</taxon>
        <taxon>Endopterygota</taxon>
        <taxon>Diptera</taxon>
        <taxon>Nematocera</taxon>
        <taxon>Culicoidea</taxon>
        <taxon>Chaoboridae</taxon>
        <taxon>Corethrella</taxon>
    </lineage>
</organism>
<evidence type="ECO:0000259" key="2">
    <source>
        <dbReference type="PROSITE" id="PS50878"/>
    </source>
</evidence>
<dbReference type="InterPro" id="IPR043502">
    <property type="entry name" value="DNA/RNA_pol_sf"/>
</dbReference>
<evidence type="ECO:0000313" key="3">
    <source>
        <dbReference type="EMBL" id="JAB55977.1"/>
    </source>
</evidence>
<dbReference type="AlphaFoldDB" id="U5ER72"/>
<dbReference type="PANTHER" id="PTHR21301">
    <property type="entry name" value="REVERSE TRANSCRIPTASE"/>
    <property type="match status" value="1"/>
</dbReference>
<feature type="domain" description="Reverse transcriptase" evidence="2">
    <location>
        <begin position="1"/>
        <end position="150"/>
    </location>
</feature>
<accession>U5ER72</accession>
<dbReference type="SUPFAM" id="SSF82771">
    <property type="entry name" value="GIY-YIG endonuclease"/>
    <property type="match status" value="1"/>
</dbReference>
<dbReference type="PROSITE" id="PS50878">
    <property type="entry name" value="RT_POL"/>
    <property type="match status" value="1"/>
</dbReference>
<dbReference type="Gene3D" id="3.40.1440.10">
    <property type="entry name" value="GIY-YIG endonuclease"/>
    <property type="match status" value="1"/>
</dbReference>
<dbReference type="CDD" id="cd10442">
    <property type="entry name" value="GIY-YIG_PLEs"/>
    <property type="match status" value="1"/>
</dbReference>
<dbReference type="InterPro" id="IPR000305">
    <property type="entry name" value="GIY-YIG_endonuc"/>
</dbReference>
<reference evidence="3" key="1">
    <citation type="journal article" date="2014" name="Insect Biochem. Mol. Biol.">
        <title>An insight into the sialome of the frog biting fly, Corethrella appendiculata.</title>
        <authorList>
            <person name="Ribeiro J.M.C."/>
            <person name="Chagas A.C."/>
            <person name="Pham V.M."/>
            <person name="Lounibos L.P."/>
            <person name="Calvo E."/>
        </authorList>
    </citation>
    <scope>NUCLEOTIDE SEQUENCE</scope>
    <source>
        <tissue evidence="3">Salivary glands</tissue>
    </source>
</reference>
<feature type="non-terminal residue" evidence="3">
    <location>
        <position position="1"/>
    </location>
</feature>
<dbReference type="InterPro" id="IPR000477">
    <property type="entry name" value="RT_dom"/>
</dbReference>
<dbReference type="Pfam" id="PF26215">
    <property type="entry name" value="HTH_animal"/>
    <property type="match status" value="1"/>
</dbReference>
<protein>
    <submittedName>
        <fullName evidence="3">Putative penel1 nvi</fullName>
    </submittedName>
</protein>
<dbReference type="SUPFAM" id="SSF56672">
    <property type="entry name" value="DNA/RNA polymerases"/>
    <property type="match status" value="1"/>
</dbReference>
<feature type="domain" description="GIY-YIG" evidence="1">
    <location>
        <begin position="259"/>
        <end position="351"/>
    </location>
</feature>
<dbReference type="EMBL" id="GANO01003894">
    <property type="protein sequence ID" value="JAB55977.1"/>
    <property type="molecule type" value="mRNA"/>
</dbReference>